<gene>
    <name evidence="2" type="ORF">ACFFRH_41250</name>
</gene>
<reference evidence="2 3" key="1">
    <citation type="submission" date="2024-09" db="EMBL/GenBank/DDBJ databases">
        <authorList>
            <person name="Sun Q."/>
            <person name="Mori K."/>
        </authorList>
    </citation>
    <scope>NUCLEOTIDE SEQUENCE [LARGE SCALE GENOMIC DNA]</scope>
    <source>
        <strain evidence="2 3">JCM 3028</strain>
    </source>
</reference>
<evidence type="ECO:0000256" key="1">
    <source>
        <dbReference type="SAM" id="SignalP"/>
    </source>
</evidence>
<keyword evidence="3" id="KW-1185">Reference proteome</keyword>
<dbReference type="RefSeq" id="WP_386163417.1">
    <property type="nucleotide sequence ID" value="NZ_JBHMBS010000042.1"/>
</dbReference>
<keyword evidence="1" id="KW-0732">Signal</keyword>
<evidence type="ECO:0000313" key="3">
    <source>
        <dbReference type="Proteomes" id="UP001589610"/>
    </source>
</evidence>
<evidence type="ECO:0000313" key="2">
    <source>
        <dbReference type="EMBL" id="MFB9681938.1"/>
    </source>
</evidence>
<feature type="signal peptide" evidence="1">
    <location>
        <begin position="1"/>
        <end position="26"/>
    </location>
</feature>
<organism evidence="2 3">
    <name type="scientific">Streptosporangium vulgare</name>
    <dbReference type="NCBI Taxonomy" id="46190"/>
    <lineage>
        <taxon>Bacteria</taxon>
        <taxon>Bacillati</taxon>
        <taxon>Actinomycetota</taxon>
        <taxon>Actinomycetes</taxon>
        <taxon>Streptosporangiales</taxon>
        <taxon>Streptosporangiaceae</taxon>
        <taxon>Streptosporangium</taxon>
    </lineage>
</organism>
<comment type="caution">
    <text evidence="2">The sequence shown here is derived from an EMBL/GenBank/DDBJ whole genome shotgun (WGS) entry which is preliminary data.</text>
</comment>
<dbReference type="Proteomes" id="UP001589610">
    <property type="component" value="Unassembled WGS sequence"/>
</dbReference>
<feature type="chain" id="PRO_5046279248" evidence="1">
    <location>
        <begin position="27"/>
        <end position="389"/>
    </location>
</feature>
<protein>
    <submittedName>
        <fullName evidence="2">Uncharacterized protein</fullName>
    </submittedName>
</protein>
<accession>A0ABV5TS34</accession>
<name>A0ABV5TS34_9ACTN</name>
<sequence length="389" mass="41191">MISRILSVAALLAAMLAVGPLSVVNAAGPLQAGPSQAGPSQAAASAEAALPWLWGYAYVRSSSVVDAVHQDGSWPYGLKAEVSPGGPGQVFVKFPQIGIASGGVAHVTAISRSADWCQVQEWWQSGADEIVAVQCYRYGGTPVFTPFSVVFGHSAQLPRAPGAFGYVHWNGSAVAGQFNSSAPGAVNSVLASSSPGTWQVTLPGLGSTGYAGNIQVTAVDPAVPARCKLSGWTPSAAQQRIVVRCHDAADMPLDTGWSLTYHRERTVVSTVPQYRFAYTFNNEPDRDGGYWPIPVAVSHNSRGGAVRIDHVGIGRVNVLFSDVTAGYRDNAQVTAFGYGPEFCNLYTPWESYPTYPAYVNIRYVTCYNGTTQVDHPSMVTYLSASSSSS</sequence>
<proteinExistence type="predicted"/>
<dbReference type="EMBL" id="JBHMBS010000042">
    <property type="protein sequence ID" value="MFB9681938.1"/>
    <property type="molecule type" value="Genomic_DNA"/>
</dbReference>